<dbReference type="Pfam" id="PF06097">
    <property type="entry name" value="DUF945"/>
    <property type="match status" value="1"/>
</dbReference>
<reference evidence="1 2" key="1">
    <citation type="submission" date="2020-01" db="EMBL/GenBank/DDBJ databases">
        <authorList>
            <person name="Lee S.D."/>
        </authorList>
    </citation>
    <scope>NUCLEOTIDE SEQUENCE [LARGE SCALE GENOMIC DNA]</scope>
    <source>
        <strain evidence="1 2">SAP-1</strain>
    </source>
</reference>
<gene>
    <name evidence="1" type="ORF">GW590_23285</name>
</gene>
<keyword evidence="2" id="KW-1185">Reference proteome</keyword>
<accession>A0A848MR43</accession>
<evidence type="ECO:0000313" key="2">
    <source>
        <dbReference type="Proteomes" id="UP000585363"/>
    </source>
</evidence>
<evidence type="ECO:0000313" key="1">
    <source>
        <dbReference type="EMBL" id="NMP29773.1"/>
    </source>
</evidence>
<organism evidence="1 2">
    <name type="scientific">Rouxiella aceris</name>
    <dbReference type="NCBI Taxonomy" id="2703884"/>
    <lineage>
        <taxon>Bacteria</taxon>
        <taxon>Pseudomonadati</taxon>
        <taxon>Pseudomonadota</taxon>
        <taxon>Gammaproteobacteria</taxon>
        <taxon>Enterobacterales</taxon>
        <taxon>Yersiniaceae</taxon>
        <taxon>Rouxiella</taxon>
    </lineage>
</organism>
<proteinExistence type="predicted"/>
<dbReference type="Proteomes" id="UP000585363">
    <property type="component" value="Unassembled WGS sequence"/>
</dbReference>
<dbReference type="EMBL" id="JAADJU010000017">
    <property type="protein sequence ID" value="NMP29773.1"/>
    <property type="molecule type" value="Genomic_DNA"/>
</dbReference>
<dbReference type="InterPro" id="IPR010352">
    <property type="entry name" value="DUF945"/>
</dbReference>
<dbReference type="RefSeq" id="WP_169405483.1">
    <property type="nucleotide sequence ID" value="NZ_JAADJU010000017.1"/>
</dbReference>
<dbReference type="AlphaFoldDB" id="A0A848MR43"/>
<sequence length="497" mass="53621">MKKSLVAVSVIVVLGAAWTGASWYTGKLLEQHMADMVADANTQLKTHYPHAGLKLVYQDYHRGVFSSSVRFAAQPDGTSPDNLLSPGDEIAFLETIDHGPFPAAQLKKLNLVPSMASVHSELQNTPTLKDLFAVTQGKPLVTAETRIGYNGNTASAIDIIPVNYQKNTSNLEFAGATLNLDVAKDMAAVKLDAKSNSLAFTSPNQWGQVEKVTLSGIKLSTDTTQGKFQLGIGKQALSVDNAIVNIDGKDAAQLSGFSMKTDFGEDQQNLKGQIDYQLDSLKIQGTDFGSGKLMVKLDKLDGQALKQFSDSYNQQAMQLLQKSEQSDPEANQQQAAALLMSNLPLLLKGNPSISIQPLSWKNSKGESTFTLQLDLKDPSKAATPAQTEDQLISQYIGSLDAKLNIPLDMATELTTQTARVEGYNGDDAEKLAKQQVQGLAAMGQMFKLTSLQNNAITSSFHYADNQVDLNGQKMTLQEFAGLFGVFGAPQAPQQPAQ</sequence>
<protein>
    <submittedName>
        <fullName evidence="1">YdgA family protein</fullName>
    </submittedName>
</protein>
<comment type="caution">
    <text evidence="1">The sequence shown here is derived from an EMBL/GenBank/DDBJ whole genome shotgun (WGS) entry which is preliminary data.</text>
</comment>
<name>A0A848MR43_9GAMM</name>
<reference evidence="1 2" key="2">
    <citation type="submission" date="2020-06" db="EMBL/GenBank/DDBJ databases">
        <title>Polyphasic characterization of a Rahnella strain isolated from tree sap.</title>
        <authorList>
            <person name="Kim I.S."/>
        </authorList>
    </citation>
    <scope>NUCLEOTIDE SEQUENCE [LARGE SCALE GENOMIC DNA]</scope>
    <source>
        <strain evidence="1 2">SAP-1</strain>
    </source>
</reference>